<evidence type="ECO:0000256" key="7">
    <source>
        <dbReference type="ARBA" id="ARBA00022958"/>
    </source>
</evidence>
<comment type="subcellular location">
    <subcellularLocation>
        <location evidence="1">Membrane</location>
        <topology evidence="1">Multi-pass membrane protein</topology>
    </subcellularLocation>
</comment>
<evidence type="ECO:0000256" key="4">
    <source>
        <dbReference type="ARBA" id="ARBA00022692"/>
    </source>
</evidence>
<keyword evidence="2" id="KW-0813">Transport</keyword>
<name>A0ABM1AB08_APLCA</name>
<dbReference type="Pfam" id="PF02214">
    <property type="entry name" value="BTB_2"/>
    <property type="match status" value="1"/>
</dbReference>
<dbReference type="RefSeq" id="XP_012944267.1">
    <property type="nucleotide sequence ID" value="XM_013088813.1"/>
</dbReference>
<dbReference type="InterPro" id="IPR003974">
    <property type="entry name" value="K_chnl_volt-dep_Kv3"/>
</dbReference>
<dbReference type="InterPro" id="IPR003968">
    <property type="entry name" value="K_chnl_volt-dep_Kv"/>
</dbReference>
<evidence type="ECO:0000313" key="15">
    <source>
        <dbReference type="Proteomes" id="UP000694888"/>
    </source>
</evidence>
<dbReference type="InterPro" id="IPR000210">
    <property type="entry name" value="BTB/POZ_dom"/>
</dbReference>
<sequence>MTEYRNPYPEIQIDTLEIDFNQNASQAERPLLSNGLTSLPEVCETSSFIQSDPSARVTFNVGGVVFQTSEATVKKSTNDSFKLADPEFLNSYYDAKRKEYFFDRDPEVFRSVLNYWRTGSLHLPSTMCGPQIKEELDFWGLKELDLEPCCWHHYNSWMKTIASLRQLERDKRPLYLQNKRPEGAREKSACYVRRVAMWKLLTDPSYSKPARVYAYVSLFFVILAIFSFCAATHSIFHIDQDGNGNGNNNNNNTIIESTLSSPLTSILSSSPLSPNSTTANPSVVAVTMTTRTASPRNTTEKPTVRAPLVHPALFYIDIICLVFFTVEYLLKLIVAPKRCKFIISFNAVIDVLAILPDYVEIIIHSLYPESSGEPNNFVQTMPFLRLLRAFRIFRLVRRVPGLWIMVYTLKASFKELSLMLVVLLVGTLLFSSVIFFVDDPKVFTSIPHGFWWAIVTMTTVGYGDMAPVTMWGQVVGSFTAICGVLMIGFTIPSLVNNFITFYQHVDFVVQKERLMVEHHREEMARLRKRKKSEVVGKWKAAVVAAAVDGLTAGGGGGGGGHIEDSSGLDFPHRRQETRRESQPVVQ</sequence>
<keyword evidence="11" id="KW-0407">Ion channel</keyword>
<feature type="transmembrane region" description="Helical" evidence="13">
    <location>
        <begin position="474"/>
        <end position="495"/>
    </location>
</feature>
<keyword evidence="4 13" id="KW-0812">Transmembrane</keyword>
<dbReference type="Gene3D" id="3.30.710.10">
    <property type="entry name" value="Potassium Channel Kv1.1, Chain A"/>
    <property type="match status" value="1"/>
</dbReference>
<reference evidence="16" key="1">
    <citation type="submission" date="2025-08" db="UniProtKB">
        <authorList>
            <consortium name="RefSeq"/>
        </authorList>
    </citation>
    <scope>IDENTIFICATION</scope>
</reference>
<keyword evidence="5" id="KW-0631">Potassium channel</keyword>
<dbReference type="GeneID" id="101854676"/>
<accession>A0ABM1AB08</accession>
<feature type="region of interest" description="Disordered" evidence="12">
    <location>
        <begin position="552"/>
        <end position="586"/>
    </location>
</feature>
<feature type="compositionally biased region" description="Basic and acidic residues" evidence="12">
    <location>
        <begin position="570"/>
        <end position="586"/>
    </location>
</feature>
<evidence type="ECO:0000256" key="3">
    <source>
        <dbReference type="ARBA" id="ARBA00022538"/>
    </source>
</evidence>
<keyword evidence="7" id="KW-0630">Potassium</keyword>
<dbReference type="InterPro" id="IPR005821">
    <property type="entry name" value="Ion_trans_dom"/>
</dbReference>
<dbReference type="Gene3D" id="1.20.120.350">
    <property type="entry name" value="Voltage-gated potassium channels. Chain C"/>
    <property type="match status" value="1"/>
</dbReference>
<dbReference type="PRINTS" id="PR01498">
    <property type="entry name" value="SHAWCHANNEL"/>
</dbReference>
<feature type="transmembrane region" description="Helical" evidence="13">
    <location>
        <begin position="416"/>
        <end position="437"/>
    </location>
</feature>
<evidence type="ECO:0000256" key="10">
    <source>
        <dbReference type="ARBA" id="ARBA00023136"/>
    </source>
</evidence>
<protein>
    <submittedName>
        <fullName evidence="16">Potassium voltage-gated channel subfamily C member 3</fullName>
    </submittedName>
</protein>
<dbReference type="InterPro" id="IPR003131">
    <property type="entry name" value="T1-type_BTB"/>
</dbReference>
<feature type="transmembrane region" description="Helical" evidence="13">
    <location>
        <begin position="342"/>
        <end position="367"/>
    </location>
</feature>
<keyword evidence="3" id="KW-0633">Potassium transport</keyword>
<organism evidence="15 16">
    <name type="scientific">Aplysia californica</name>
    <name type="common">California sea hare</name>
    <dbReference type="NCBI Taxonomy" id="6500"/>
    <lineage>
        <taxon>Eukaryota</taxon>
        <taxon>Metazoa</taxon>
        <taxon>Spiralia</taxon>
        <taxon>Lophotrochozoa</taxon>
        <taxon>Mollusca</taxon>
        <taxon>Gastropoda</taxon>
        <taxon>Heterobranchia</taxon>
        <taxon>Euthyneura</taxon>
        <taxon>Tectipleura</taxon>
        <taxon>Aplysiida</taxon>
        <taxon>Aplysioidea</taxon>
        <taxon>Aplysiidae</taxon>
        <taxon>Aplysia</taxon>
    </lineage>
</organism>
<evidence type="ECO:0000259" key="14">
    <source>
        <dbReference type="SMART" id="SM00225"/>
    </source>
</evidence>
<feature type="transmembrane region" description="Helical" evidence="13">
    <location>
        <begin position="449"/>
        <end position="467"/>
    </location>
</feature>
<evidence type="ECO:0000256" key="5">
    <source>
        <dbReference type="ARBA" id="ARBA00022826"/>
    </source>
</evidence>
<dbReference type="PANTHER" id="PTHR11537">
    <property type="entry name" value="VOLTAGE-GATED POTASSIUM CHANNEL"/>
    <property type="match status" value="1"/>
</dbReference>
<dbReference type="InterPro" id="IPR027359">
    <property type="entry name" value="Volt_channel_dom_sf"/>
</dbReference>
<evidence type="ECO:0000256" key="11">
    <source>
        <dbReference type="ARBA" id="ARBA00023303"/>
    </source>
</evidence>
<evidence type="ECO:0000313" key="16">
    <source>
        <dbReference type="RefSeq" id="XP_012944267.1"/>
    </source>
</evidence>
<evidence type="ECO:0000256" key="9">
    <source>
        <dbReference type="ARBA" id="ARBA00023065"/>
    </source>
</evidence>
<evidence type="ECO:0000256" key="12">
    <source>
        <dbReference type="SAM" id="MobiDB-lite"/>
    </source>
</evidence>
<dbReference type="PANTHER" id="PTHR11537:SF254">
    <property type="entry name" value="POTASSIUM VOLTAGE-GATED CHANNEL PROTEIN SHAB"/>
    <property type="match status" value="1"/>
</dbReference>
<keyword evidence="8 13" id="KW-1133">Transmembrane helix</keyword>
<evidence type="ECO:0000256" key="6">
    <source>
        <dbReference type="ARBA" id="ARBA00022882"/>
    </source>
</evidence>
<proteinExistence type="predicted"/>
<dbReference type="Pfam" id="PF00520">
    <property type="entry name" value="Ion_trans"/>
    <property type="match status" value="1"/>
</dbReference>
<feature type="transmembrane region" description="Helical" evidence="13">
    <location>
        <begin position="212"/>
        <end position="236"/>
    </location>
</feature>
<dbReference type="SMART" id="SM00225">
    <property type="entry name" value="BTB"/>
    <property type="match status" value="1"/>
</dbReference>
<feature type="transmembrane region" description="Helical" evidence="13">
    <location>
        <begin position="312"/>
        <end position="330"/>
    </location>
</feature>
<evidence type="ECO:0000256" key="1">
    <source>
        <dbReference type="ARBA" id="ARBA00004141"/>
    </source>
</evidence>
<keyword evidence="15" id="KW-1185">Reference proteome</keyword>
<dbReference type="SUPFAM" id="SSF54695">
    <property type="entry name" value="POZ domain"/>
    <property type="match status" value="1"/>
</dbReference>
<evidence type="ECO:0000256" key="2">
    <source>
        <dbReference type="ARBA" id="ARBA00022448"/>
    </source>
</evidence>
<keyword evidence="6" id="KW-0851">Voltage-gated channel</keyword>
<keyword evidence="9" id="KW-0406">Ion transport</keyword>
<keyword evidence="10 13" id="KW-0472">Membrane</keyword>
<dbReference type="PRINTS" id="PR01491">
    <property type="entry name" value="KVCHANNEL"/>
</dbReference>
<feature type="domain" description="BTB" evidence="14">
    <location>
        <begin position="55"/>
        <end position="156"/>
    </location>
</feature>
<evidence type="ECO:0000256" key="13">
    <source>
        <dbReference type="SAM" id="Phobius"/>
    </source>
</evidence>
<dbReference type="Proteomes" id="UP000694888">
    <property type="component" value="Unplaced"/>
</dbReference>
<evidence type="ECO:0000256" key="8">
    <source>
        <dbReference type="ARBA" id="ARBA00022989"/>
    </source>
</evidence>
<dbReference type="InterPro" id="IPR028325">
    <property type="entry name" value="VG_K_chnl"/>
</dbReference>
<dbReference type="PRINTS" id="PR00169">
    <property type="entry name" value="KCHANNEL"/>
</dbReference>
<gene>
    <name evidence="16" type="primary">LOC101854676</name>
</gene>
<dbReference type="SUPFAM" id="SSF81324">
    <property type="entry name" value="Voltage-gated potassium channels"/>
    <property type="match status" value="1"/>
</dbReference>
<dbReference type="Gene3D" id="1.10.287.70">
    <property type="match status" value="1"/>
</dbReference>
<dbReference type="InterPro" id="IPR011333">
    <property type="entry name" value="SKP1/BTB/POZ_sf"/>
</dbReference>